<evidence type="ECO:0000256" key="12">
    <source>
        <dbReference type="ARBA" id="ARBA00023319"/>
    </source>
</evidence>
<accession>A0A9J8ANC6</accession>
<evidence type="ECO:0000256" key="16">
    <source>
        <dbReference type="SAM" id="Phobius"/>
    </source>
</evidence>
<feature type="domain" description="Ig-like" evidence="17">
    <location>
        <begin position="503"/>
        <end position="592"/>
    </location>
</feature>
<feature type="domain" description="Ig-like" evidence="17">
    <location>
        <begin position="409"/>
        <end position="499"/>
    </location>
</feature>
<evidence type="ECO:0000256" key="3">
    <source>
        <dbReference type="ARBA" id="ARBA00022692"/>
    </source>
</evidence>
<feature type="region of interest" description="Disordered" evidence="15">
    <location>
        <begin position="2132"/>
        <end position="2151"/>
    </location>
</feature>
<dbReference type="OMA" id="VNISFRW"/>
<dbReference type="GO" id="GO:0098609">
    <property type="term" value="P:cell-cell adhesion"/>
    <property type="evidence" value="ECO:0007669"/>
    <property type="project" value="TreeGrafter"/>
</dbReference>
<keyword evidence="20" id="KW-1185">Reference proteome</keyword>
<dbReference type="SUPFAM" id="SSF48726">
    <property type="entry name" value="Immunoglobulin"/>
    <property type="match status" value="6"/>
</dbReference>
<dbReference type="FunFam" id="2.60.40.10:FF:000359">
    <property type="entry name" value="Sidekick cell adhesion molecule 2"/>
    <property type="match status" value="1"/>
</dbReference>
<dbReference type="SMART" id="SM00060">
    <property type="entry name" value="FN3"/>
    <property type="match status" value="13"/>
</dbReference>
<dbReference type="InterPro" id="IPR007110">
    <property type="entry name" value="Ig-like_dom"/>
</dbReference>
<evidence type="ECO:0000256" key="7">
    <source>
        <dbReference type="ARBA" id="ARBA00022989"/>
    </source>
</evidence>
<reference evidence="19" key="2">
    <citation type="submission" date="2025-09" db="UniProtKB">
        <authorList>
            <consortium name="Ensembl"/>
        </authorList>
    </citation>
    <scope>IDENTIFICATION</scope>
</reference>
<feature type="domain" description="Ig-like" evidence="17">
    <location>
        <begin position="597"/>
        <end position="685"/>
    </location>
</feature>
<dbReference type="InterPro" id="IPR003961">
    <property type="entry name" value="FN3_dom"/>
</dbReference>
<dbReference type="InterPro" id="IPR013783">
    <property type="entry name" value="Ig-like_fold"/>
</dbReference>
<protein>
    <submittedName>
        <fullName evidence="19">Sidekick cell adhesion molecule 1</fullName>
    </submittedName>
</protein>
<evidence type="ECO:0000259" key="18">
    <source>
        <dbReference type="PROSITE" id="PS50853"/>
    </source>
</evidence>
<evidence type="ECO:0000313" key="20">
    <source>
        <dbReference type="Proteomes" id="UP001108240"/>
    </source>
</evidence>
<dbReference type="FunFam" id="2.60.40.10:FF:000253">
    <property type="entry name" value="Sidekick cell adhesion molecule 1"/>
    <property type="match status" value="1"/>
</dbReference>
<dbReference type="FunFam" id="2.60.40.10:FF:000267">
    <property type="entry name" value="Sidekick cell adhesion molecule 2"/>
    <property type="match status" value="1"/>
</dbReference>
<feature type="domain" description="Fibronectin type-III" evidence="18">
    <location>
        <begin position="997"/>
        <end position="1091"/>
    </location>
</feature>
<dbReference type="FunFam" id="2.60.40.10:FF:000420">
    <property type="entry name" value="Sidekick cell adhesion molecule 2"/>
    <property type="match status" value="1"/>
</dbReference>
<evidence type="ECO:0000256" key="9">
    <source>
        <dbReference type="ARBA" id="ARBA00023136"/>
    </source>
</evidence>
<feature type="domain" description="Fibronectin type-III" evidence="18">
    <location>
        <begin position="894"/>
        <end position="993"/>
    </location>
</feature>
<feature type="domain" description="Ig-like" evidence="17">
    <location>
        <begin position="316"/>
        <end position="395"/>
    </location>
</feature>
<dbReference type="FunFam" id="2.60.40.10:FF:000237">
    <property type="entry name" value="Sidekick cell adhesion molecule 2"/>
    <property type="match status" value="1"/>
</dbReference>
<dbReference type="FunFam" id="2.60.40.10:FF:000261">
    <property type="entry name" value="Sidekick cell adhesion molecule 2"/>
    <property type="match status" value="1"/>
</dbReference>
<evidence type="ECO:0000313" key="19">
    <source>
        <dbReference type="Ensembl" id="ENSCCRP00000144041.1"/>
    </source>
</evidence>
<feature type="transmembrane region" description="Helical" evidence="16">
    <location>
        <begin position="2029"/>
        <end position="2052"/>
    </location>
</feature>
<dbReference type="SMART" id="SM00408">
    <property type="entry name" value="IGc2"/>
    <property type="match status" value="6"/>
</dbReference>
<feature type="domain" description="Fibronectin type-III" evidence="18">
    <location>
        <begin position="1095"/>
        <end position="1194"/>
    </location>
</feature>
<feature type="domain" description="Fibronectin type-III" evidence="18">
    <location>
        <begin position="1502"/>
        <end position="1599"/>
    </location>
</feature>
<keyword evidence="4" id="KW-0732">Signal</keyword>
<evidence type="ECO:0000256" key="4">
    <source>
        <dbReference type="ARBA" id="ARBA00022729"/>
    </source>
</evidence>
<dbReference type="FunFam" id="2.60.40.10:FF:000271">
    <property type="entry name" value="Sidekick cell adhesion molecule 2"/>
    <property type="match status" value="1"/>
</dbReference>
<evidence type="ECO:0000256" key="1">
    <source>
        <dbReference type="ARBA" id="ARBA00004251"/>
    </source>
</evidence>
<dbReference type="FunFam" id="2.60.40.10:FF:000236">
    <property type="entry name" value="Sidekick cell adhesion molecule 2"/>
    <property type="match status" value="1"/>
</dbReference>
<dbReference type="FunFam" id="2.60.40.10:FF:000266">
    <property type="entry name" value="Sidekick cell adhesion molecule 2"/>
    <property type="match status" value="1"/>
</dbReference>
<dbReference type="CDD" id="cd00063">
    <property type="entry name" value="FN3"/>
    <property type="match status" value="13"/>
</dbReference>
<keyword evidence="7 16" id="KW-1133">Transmembrane helix</keyword>
<keyword evidence="6" id="KW-0130">Cell adhesion</keyword>
<feature type="domain" description="Fibronectin type-III" evidence="18">
    <location>
        <begin position="692"/>
        <end position="788"/>
    </location>
</feature>
<keyword evidence="8" id="KW-0770">Synapse</keyword>
<feature type="domain" description="Fibronectin type-III" evidence="18">
    <location>
        <begin position="793"/>
        <end position="889"/>
    </location>
</feature>
<keyword evidence="9 16" id="KW-0472">Membrane</keyword>
<evidence type="ECO:0000256" key="5">
    <source>
        <dbReference type="ARBA" id="ARBA00022737"/>
    </source>
</evidence>
<evidence type="ECO:0000256" key="8">
    <source>
        <dbReference type="ARBA" id="ARBA00023018"/>
    </source>
</evidence>
<evidence type="ECO:0000256" key="15">
    <source>
        <dbReference type="SAM" id="MobiDB-lite"/>
    </source>
</evidence>
<keyword evidence="11" id="KW-0325">Glycoprotein</keyword>
<dbReference type="FunFam" id="2.60.40.10:FF:000202">
    <property type="entry name" value="Sidekick cell adhesion molecule 1"/>
    <property type="match status" value="1"/>
</dbReference>
<dbReference type="Pfam" id="PF07679">
    <property type="entry name" value="I-set"/>
    <property type="match status" value="4"/>
</dbReference>
<dbReference type="FunFam" id="2.60.40.10:FF:000301">
    <property type="entry name" value="Sidekick cell adhesion molecule 2"/>
    <property type="match status" value="1"/>
</dbReference>
<organism evidence="19 20">
    <name type="scientific">Cyprinus carpio carpio</name>
    <dbReference type="NCBI Taxonomy" id="630221"/>
    <lineage>
        <taxon>Eukaryota</taxon>
        <taxon>Metazoa</taxon>
        <taxon>Chordata</taxon>
        <taxon>Craniata</taxon>
        <taxon>Vertebrata</taxon>
        <taxon>Euteleostomi</taxon>
        <taxon>Actinopterygii</taxon>
        <taxon>Neopterygii</taxon>
        <taxon>Teleostei</taxon>
        <taxon>Ostariophysi</taxon>
        <taxon>Cypriniformes</taxon>
        <taxon>Cyprinidae</taxon>
        <taxon>Cyprininae</taxon>
        <taxon>Cyprinus</taxon>
    </lineage>
</organism>
<feature type="domain" description="Fibronectin type-III" evidence="18">
    <location>
        <begin position="1825"/>
        <end position="1922"/>
    </location>
</feature>
<keyword evidence="3 16" id="KW-0812">Transmembrane</keyword>
<feature type="domain" description="Fibronectin type-III" evidence="18">
    <location>
        <begin position="1923"/>
        <end position="2021"/>
    </location>
</feature>
<dbReference type="InterPro" id="IPR036179">
    <property type="entry name" value="Ig-like_dom_sf"/>
</dbReference>
<feature type="domain" description="Fibronectin type-III" evidence="18">
    <location>
        <begin position="1725"/>
        <end position="1821"/>
    </location>
</feature>
<name>A0A9J8ANC6_CYPCA</name>
<feature type="domain" description="Fibronectin type-III" evidence="18">
    <location>
        <begin position="1302"/>
        <end position="1399"/>
    </location>
</feature>
<evidence type="ECO:0000259" key="17">
    <source>
        <dbReference type="PROSITE" id="PS50835"/>
    </source>
</evidence>
<evidence type="ECO:0000256" key="14">
    <source>
        <dbReference type="ARBA" id="ARBA00061621"/>
    </source>
</evidence>
<feature type="domain" description="Ig-like" evidence="17">
    <location>
        <begin position="118"/>
        <end position="200"/>
    </location>
</feature>
<dbReference type="Pfam" id="PF00041">
    <property type="entry name" value="fn3"/>
    <property type="match status" value="11"/>
</dbReference>
<dbReference type="SMART" id="SM00409">
    <property type="entry name" value="IG"/>
    <property type="match status" value="6"/>
</dbReference>
<keyword evidence="12" id="KW-0393">Immunoglobulin domain</keyword>
<dbReference type="InterPro" id="IPR003598">
    <property type="entry name" value="Ig_sub2"/>
</dbReference>
<evidence type="ECO:0000256" key="2">
    <source>
        <dbReference type="ARBA" id="ARBA00022475"/>
    </source>
</evidence>
<dbReference type="GeneTree" id="ENSGT00940000157747"/>
<dbReference type="Pfam" id="PF13927">
    <property type="entry name" value="Ig_3"/>
    <property type="match status" value="2"/>
</dbReference>
<evidence type="ECO:0000256" key="10">
    <source>
        <dbReference type="ARBA" id="ARBA00023157"/>
    </source>
</evidence>
<dbReference type="SUPFAM" id="SSF49265">
    <property type="entry name" value="Fibronectin type III"/>
    <property type="match status" value="7"/>
</dbReference>
<keyword evidence="10" id="KW-1015">Disulfide bond</keyword>
<feature type="domain" description="Fibronectin type-III" evidence="18">
    <location>
        <begin position="1199"/>
        <end position="1297"/>
    </location>
</feature>
<feature type="domain" description="Fibronectin type-III" evidence="18">
    <location>
        <begin position="1403"/>
        <end position="1497"/>
    </location>
</feature>
<dbReference type="FunFam" id="2.60.40.10:FF:000485">
    <property type="entry name" value="Sidekick cell adhesion molecule 2"/>
    <property type="match status" value="1"/>
</dbReference>
<comment type="similarity">
    <text evidence="14">Belongs to the sidekick family.</text>
</comment>
<feature type="domain" description="Fibronectin type-III" evidence="18">
    <location>
        <begin position="1604"/>
        <end position="1720"/>
    </location>
</feature>
<keyword evidence="5" id="KW-0677">Repeat</keyword>
<feature type="domain" description="Ig-like" evidence="17">
    <location>
        <begin position="216"/>
        <end position="292"/>
    </location>
</feature>
<keyword evidence="2" id="KW-1003">Cell membrane</keyword>
<dbReference type="FunFam" id="2.60.40.10:FF:000434">
    <property type="entry name" value="Sidekick cell adhesion molecule 2"/>
    <property type="match status" value="1"/>
</dbReference>
<evidence type="ECO:0000256" key="11">
    <source>
        <dbReference type="ARBA" id="ARBA00023180"/>
    </source>
</evidence>
<comment type="subcellular location">
    <subcellularLocation>
        <location evidence="1">Cell membrane</location>
        <topology evidence="1">Single-pass type I membrane protein</topology>
    </subcellularLocation>
    <subcellularLocation>
        <location evidence="13">Synapse</location>
    </subcellularLocation>
</comment>
<evidence type="ECO:0000256" key="6">
    <source>
        <dbReference type="ARBA" id="ARBA00022889"/>
    </source>
</evidence>
<dbReference type="PANTHER" id="PTHR44170">
    <property type="entry name" value="PROTEIN SIDEKICK"/>
    <property type="match status" value="1"/>
</dbReference>
<proteinExistence type="inferred from homology"/>
<dbReference type="GO" id="GO:0045202">
    <property type="term" value="C:synapse"/>
    <property type="evidence" value="ECO:0007669"/>
    <property type="project" value="UniProtKB-SubCell"/>
</dbReference>
<dbReference type="Gene3D" id="2.60.40.10">
    <property type="entry name" value="Immunoglobulins"/>
    <property type="match status" value="19"/>
</dbReference>
<dbReference type="Ensembl" id="ENSCCRT00000108727.1">
    <property type="protein sequence ID" value="ENSCCRP00000144041.1"/>
    <property type="gene ID" value="ENSCCRG00000063944.1"/>
</dbReference>
<dbReference type="FunFam" id="2.60.40.10:FF:000209">
    <property type="entry name" value="Sidekick cell adhesion molecule 2"/>
    <property type="match status" value="1"/>
</dbReference>
<dbReference type="PROSITE" id="PS50853">
    <property type="entry name" value="FN3"/>
    <property type="match status" value="13"/>
</dbReference>
<evidence type="ECO:0000256" key="13">
    <source>
        <dbReference type="ARBA" id="ARBA00034103"/>
    </source>
</evidence>
<dbReference type="FunFam" id="2.60.40.10:FF:000231">
    <property type="entry name" value="Sidekick cell adhesion molecule 2"/>
    <property type="match status" value="1"/>
</dbReference>
<dbReference type="FunFam" id="2.60.40.10:FF:000206">
    <property type="entry name" value="Sidekick cell adhesion molecule 2"/>
    <property type="match status" value="1"/>
</dbReference>
<dbReference type="FunFam" id="2.60.40.10:FF:000360">
    <property type="entry name" value="Sidekick cell adhesion molecule 2"/>
    <property type="match status" value="1"/>
</dbReference>
<dbReference type="PRINTS" id="PR00014">
    <property type="entry name" value="FNTYPEIII"/>
</dbReference>
<dbReference type="GO" id="GO:0005886">
    <property type="term" value="C:plasma membrane"/>
    <property type="evidence" value="ECO:0007669"/>
    <property type="project" value="UniProtKB-SubCell"/>
</dbReference>
<dbReference type="Proteomes" id="UP001108240">
    <property type="component" value="Unplaced"/>
</dbReference>
<dbReference type="InterPro" id="IPR013098">
    <property type="entry name" value="Ig_I-set"/>
</dbReference>
<dbReference type="InterPro" id="IPR003599">
    <property type="entry name" value="Ig_sub"/>
</dbReference>
<reference evidence="19" key="1">
    <citation type="submission" date="2025-08" db="UniProtKB">
        <authorList>
            <consortium name="Ensembl"/>
        </authorList>
    </citation>
    <scope>IDENTIFICATION</scope>
</reference>
<dbReference type="FunFam" id="2.60.40.10:FF:000158">
    <property type="entry name" value="Sidekick cell adhesion molecule 2"/>
    <property type="match status" value="1"/>
</dbReference>
<dbReference type="FunFam" id="2.60.40.10:FF:000177">
    <property type="entry name" value="Sidekick cell adhesion molecule 2"/>
    <property type="match status" value="1"/>
</dbReference>
<sequence length="2236" mass="247417">MGASGSDTTERQFICLPKAHRPGRHNTAVEEDSVYSGGDGSRKAKARTYSAALLACVDENAIMCDSKSTSSKIFTRFSGRNVSGNGKRKFALYTWSWWAFFCMHFHVLRAVTQGDVAPYFKTEPGPPEIYLEGNRLVMTCLAEGSWPLEFKWMLNNTDITAFSPEYKYTISSLQRSNMGVYQCVVRNRMGALLQRRAEIQVAYMGDFMDNDQRKTVTQGRAAILNSPAVSCFPRPQVTWFRDGYKIIPSNRVAITLENQLVVLATAAADAGRYYVQAVNEKNGENKTSPSIYLNVAVNKKYRGSHDSEAPADPVAPVIVIPPRNTTVAAGVSEATLECVANARPVEKLILMWRRNGVEVASGVGSFGRRLTIINPTSADVGMYVCEASLLDSNVKPAEARAFLFITEAPYFTAEPRRKMMGEVEKSMDIQCQARGVPIPKLEWYKDAVPLSKLNNPRYKVISSMGLQVRKLQPGDAGIFQCFARNSAGEAQVHTFLDITSMAPAFIAAPVDITVTDGAVASFTCQVSGAPKPAVIWKKDTQILASGSVQIPRFTLLESGGLQIQPVVLQDTGMYTCYAANSEGVINANASLTVWSRTSISRPPMDRRVIKGTMAILECGATHDPRVAVRYVWKKDEELVSQTRGGRISLQEGSLHISQTWSGDIGDYTCDVISQAGNDSKAARLEVIELPHSPRNLQASLNANNSRSVDLSWMRPFDGNSPLLHYVVELSENNSPWRVYLPDVDPTLTGAMVKGLTPARSYQFRVCAVNQVGKGQYSTETNRLMLREEPPSAPPKNIVASGRTNQSIMVQWQPPPEPQLNGVLRGYVLRYRLAGLPGEYQQKNITSPEINYCLITELIIWTQYEIQVAAYTGAGLGVFSQPVTEYTLQGVPTAPPQGVEVKAVNSTIIEFTWNPPPQQFINGINQGYKLMAWPERSPEDVIIVTITPDYHGTRHLGYISGLKKFTWYLTSVLCFTTPGNGPRSVPKLVQTHEDIPGPVGRLSFTEILDTSLRVSWEEPVDKNGIISGYLVSWEAQGKNQSRVARTLANTTLDYKVTGLTSLTTYTLEVAAMTEAGVGTVTSSTISSGVPPELPGPPSNLVISKISSRSATLKFRAGDDGKTTISKWIVEGQVGSIGEEEEWKVLYVKENDPEAQLLEVPNLTPFTHYRFRMCQVNIVGPSPVSMPSRVIQTLQAPPDMAPSSVTVRTASETSLWLRWVPLPETEYNGNPESVGYRVRVLRADLRDEASTRLVNDRLEREITLEGLEEWTEYQLQIQAFNSIGPGPWSEPVKGRTRESVPSGAPENVTVEAMSSSRILVTWGPVPEHEQNGNILGYKVMYKEKDSGSEAQVSVVKGNLTQSVLLRNLRKYVQYEIQVLAFTRIGDGQLSRPPVLERTKDDVPGPPMRLVFPEVRLTEVRVVWQPPVDPNGIIMGYQVAYRLDSGDPNQFITVEVGPDTRQFTASNLTPESAYIFRISAKTEQGWGTPAQAVVITTEIRERPQPPRQLRVPQEHVQSRKLQLNWVPGGDGSSPVRYFTLQTRELPNGDWLTHSSTISHNYTSWEVDRLKPFTSYKLRMMATNDIGDSKYSQETDAITTLQDVPDEAPTIQAVKPSTTTSVLVQWQSPKEESVNGVLVGYRLYYRELQYDSAPQESKRAVNSSLLRTELTAKSTVKTVSNPSLTEFELTQLQKYRRYEIVMTAYNVIGESPPSAPVEVFVGEAAPSVAPQNIQINTLSSTQLELQWEPPPAETQNGIIQGYKILYWDMDNQNETERVKILFRPETNMRLKNLTSFTYYMVKLSAFNAAGDGPFSEPRRGRTLQAAPSAPSFISFSEVTSSTLNVSWGFPLSPNGVVEGYRVVYEPTAPIQGVTKVVTVDIRGSWQRWLKVRDLTNGVTYCFRVQAKTIAYGPEAEASITAGPVRGSPGSPVEMSISKTGSMLNIHWTPGDTGAGHVTGYVIEARPSDEGMWDTFVRHLPPTSTSHSVSLDRLRQGISYQFRVLAVNEFGYGEPSAPSAAMSAQLDTPFYEEWWFLVVLALCCLILLLLVVFGLVLHGQNRKYKSCGTAVSTVEETVTMDNGGFTALELNRRPVHVKSVFLRKNGTRSPPRPNPAGLRYSDEDICSNYNGVVSTESTALTERPAEMSESEATDSECEEEPIKHSFVNHYMSDPSYFNSWKRQQEGLKQTLACSYDECASGDTESYYQTVVTQHSVGGVYTPAGQPAPGSRTPITGFSSFV</sequence>
<dbReference type="InterPro" id="IPR036116">
    <property type="entry name" value="FN3_sf"/>
</dbReference>
<dbReference type="PROSITE" id="PS50835">
    <property type="entry name" value="IG_LIKE"/>
    <property type="match status" value="6"/>
</dbReference>
<dbReference type="PANTHER" id="PTHR44170:SF49">
    <property type="entry name" value="PROTEIN SIDEKICK-1 ISOFORM X1"/>
    <property type="match status" value="1"/>
</dbReference>